<dbReference type="Proteomes" id="UP001596108">
    <property type="component" value="Unassembled WGS sequence"/>
</dbReference>
<sequence>MTLIEFYKNLIVEAFQKFEPVWQEDLKYGLGFRWIKRNYPQKEQFQITDLMSEPPVLMYSIVLPEPYLHTTIYEEIKNYKSQYELTLAILDRKLWLNATISTANLQDSIMGFINQARSQLMNIVDCTIALQDDIQSSAIGESIH</sequence>
<evidence type="ECO:0000313" key="1">
    <source>
        <dbReference type="EMBL" id="MFC5530373.1"/>
    </source>
</evidence>
<comment type="caution">
    <text evidence="1">The sequence shown here is derived from an EMBL/GenBank/DDBJ whole genome shotgun (WGS) entry which is preliminary data.</text>
</comment>
<proteinExistence type="predicted"/>
<keyword evidence="2" id="KW-1185">Reference proteome</keyword>
<dbReference type="EMBL" id="JBHSNC010000041">
    <property type="protein sequence ID" value="MFC5530373.1"/>
    <property type="molecule type" value="Genomic_DNA"/>
</dbReference>
<dbReference type="RefSeq" id="WP_378112316.1">
    <property type="nucleotide sequence ID" value="NZ_JBHSNC010000041.1"/>
</dbReference>
<name>A0ABW0R044_9BACL</name>
<gene>
    <name evidence="1" type="ORF">ACFPQ4_13125</name>
</gene>
<protein>
    <submittedName>
        <fullName evidence="1">Uncharacterized protein</fullName>
    </submittedName>
</protein>
<reference evidence="2" key="1">
    <citation type="journal article" date="2019" name="Int. J. Syst. Evol. Microbiol.">
        <title>The Global Catalogue of Microorganisms (GCM) 10K type strain sequencing project: providing services to taxonomists for standard genome sequencing and annotation.</title>
        <authorList>
            <consortium name="The Broad Institute Genomics Platform"/>
            <consortium name="The Broad Institute Genome Sequencing Center for Infectious Disease"/>
            <person name="Wu L."/>
            <person name="Ma J."/>
        </authorList>
    </citation>
    <scope>NUCLEOTIDE SEQUENCE [LARGE SCALE GENOMIC DNA]</scope>
    <source>
        <strain evidence="2">CGMCC 1.18578</strain>
    </source>
</reference>
<organism evidence="1 2">
    <name type="scientific">Cohnella yongneupensis</name>
    <dbReference type="NCBI Taxonomy" id="425006"/>
    <lineage>
        <taxon>Bacteria</taxon>
        <taxon>Bacillati</taxon>
        <taxon>Bacillota</taxon>
        <taxon>Bacilli</taxon>
        <taxon>Bacillales</taxon>
        <taxon>Paenibacillaceae</taxon>
        <taxon>Cohnella</taxon>
    </lineage>
</organism>
<accession>A0ABW0R044</accession>
<evidence type="ECO:0000313" key="2">
    <source>
        <dbReference type="Proteomes" id="UP001596108"/>
    </source>
</evidence>